<sequence length="293" mass="30213">MAINTKSLVNATRGTVFFAPAETPLPENGVSGFGVSTGTVGEWQNMGHTSNDNRLQFSADGGDATTLATWLDPNARTTYSDVTLTVTGASVQADRTSLKLIYNGWEDEKNGGLVTTNQKREQKLALFVLAYDAGQNVKFGVYMPNVSFAYDASNMISFSDSGFTEFGFSANTQSSTVLPAGPNGEQGTFELFDAAAFGTDMTVAVTGVSMPKTASVAQGASIDLAYTITPADATNQKVTASSSSEANATVTLGSAGKVTVRGVKAGSANITVTTEDGKKTATTAVTVTAPAGA</sequence>
<dbReference type="SUPFAM" id="SSF49373">
    <property type="entry name" value="Invasin/intimin cell-adhesion fragments"/>
    <property type="match status" value="1"/>
</dbReference>
<gene>
    <name evidence="2" type="ORF">EMO89_02700</name>
</gene>
<dbReference type="Gene3D" id="2.60.40.1080">
    <property type="match status" value="1"/>
</dbReference>
<dbReference type="SMART" id="SM00635">
    <property type="entry name" value="BID_2"/>
    <property type="match status" value="1"/>
</dbReference>
<dbReference type="Pfam" id="PF02368">
    <property type="entry name" value="Big_2"/>
    <property type="match status" value="1"/>
</dbReference>
<dbReference type="RefSeq" id="WP_150380824.1">
    <property type="nucleotide sequence ID" value="NZ_RZUI01000002.1"/>
</dbReference>
<dbReference type="InterPro" id="IPR003343">
    <property type="entry name" value="Big_2"/>
</dbReference>
<dbReference type="Pfam" id="PF25681">
    <property type="entry name" value="Phage_TTP_17"/>
    <property type="match status" value="1"/>
</dbReference>
<dbReference type="InterPro" id="IPR008964">
    <property type="entry name" value="Invasin/intimin_cell_adhesion"/>
</dbReference>
<dbReference type="EMBL" id="RZUI01000002">
    <property type="protein sequence ID" value="KAA8831651.1"/>
    <property type="molecule type" value="Genomic_DNA"/>
</dbReference>
<feature type="domain" description="BIG2" evidence="1">
    <location>
        <begin position="204"/>
        <end position="284"/>
    </location>
</feature>
<protein>
    <submittedName>
        <fullName evidence="2">Ig domain-containing protein</fullName>
    </submittedName>
</protein>
<proteinExistence type="predicted"/>
<dbReference type="AlphaFoldDB" id="A0A5M9ZVL4"/>
<dbReference type="Proteomes" id="UP000412028">
    <property type="component" value="Unassembled WGS sequence"/>
</dbReference>
<accession>A0A5M9ZVL4</accession>
<evidence type="ECO:0000259" key="1">
    <source>
        <dbReference type="SMART" id="SM00635"/>
    </source>
</evidence>
<evidence type="ECO:0000313" key="3">
    <source>
        <dbReference type="Proteomes" id="UP000412028"/>
    </source>
</evidence>
<reference evidence="2 3" key="1">
    <citation type="journal article" date="2019" name="Syst. Appl. Microbiol.">
        <title>Characterization of Bifidobacterium species in feaces of the Egyptian fruit bat: Description of B. vespertilionis sp. nov. and B. rousetti sp. nov.</title>
        <authorList>
            <person name="Modesto M."/>
            <person name="Satti M."/>
            <person name="Watanabe K."/>
            <person name="Puglisi E."/>
            <person name="Morelli L."/>
            <person name="Huang C.-H."/>
            <person name="Liou J.-S."/>
            <person name="Miyashita M."/>
            <person name="Tamura T."/>
            <person name="Saito S."/>
            <person name="Mori K."/>
            <person name="Huang L."/>
            <person name="Sciavilla P."/>
            <person name="Sandri C."/>
            <person name="Spiezio C."/>
            <person name="Vitali F."/>
            <person name="Cavalieri D."/>
            <person name="Perpetuini G."/>
            <person name="Tofalo R."/>
            <person name="Bonetti A."/>
            <person name="Arita M."/>
            <person name="Mattarelli P."/>
        </authorList>
    </citation>
    <scope>NUCLEOTIDE SEQUENCE [LARGE SCALE GENOMIC DNA]</scope>
    <source>
        <strain evidence="2 3">RST7</strain>
    </source>
</reference>
<name>A0A5M9ZVL4_9BIFI</name>
<organism evidence="2 3">
    <name type="scientific">Bifidobacterium tissieri</name>
    <dbReference type="NCBI Taxonomy" id="1630162"/>
    <lineage>
        <taxon>Bacteria</taxon>
        <taxon>Bacillati</taxon>
        <taxon>Actinomycetota</taxon>
        <taxon>Actinomycetes</taxon>
        <taxon>Bifidobacteriales</taxon>
        <taxon>Bifidobacteriaceae</taxon>
        <taxon>Bifidobacterium</taxon>
    </lineage>
</organism>
<evidence type="ECO:0000313" key="2">
    <source>
        <dbReference type="EMBL" id="KAA8831651.1"/>
    </source>
</evidence>
<dbReference type="InterPro" id="IPR058154">
    <property type="entry name" value="Bxb1_TTP-like"/>
</dbReference>
<comment type="caution">
    <text evidence="2">The sequence shown here is derived from an EMBL/GenBank/DDBJ whole genome shotgun (WGS) entry which is preliminary data.</text>
</comment>
<dbReference type="OrthoDB" id="3236819at2"/>